<dbReference type="AlphaFoldDB" id="A0A6G3T7K7"/>
<evidence type="ECO:0000313" key="1">
    <source>
        <dbReference type="EMBL" id="NEC32690.1"/>
    </source>
</evidence>
<organism evidence="1 2">
    <name type="scientific">Streptomyces rubrogriseus</name>
    <dbReference type="NCBI Taxonomy" id="194673"/>
    <lineage>
        <taxon>Bacteria</taxon>
        <taxon>Bacillati</taxon>
        <taxon>Actinomycetota</taxon>
        <taxon>Actinomycetes</taxon>
        <taxon>Kitasatosporales</taxon>
        <taxon>Streptomycetaceae</taxon>
        <taxon>Streptomyces</taxon>
        <taxon>Streptomyces violaceoruber group</taxon>
    </lineage>
</organism>
<dbReference type="RefSeq" id="WP_164271507.1">
    <property type="nucleotide sequence ID" value="NZ_JAAGMQ010000173.1"/>
</dbReference>
<comment type="caution">
    <text evidence="1">The sequence shown here is derived from an EMBL/GenBank/DDBJ whole genome shotgun (WGS) entry which is preliminary data.</text>
</comment>
<proteinExistence type="predicted"/>
<reference evidence="1 2" key="1">
    <citation type="submission" date="2020-01" db="EMBL/GenBank/DDBJ databases">
        <title>Insect and environment-associated Actinomycetes.</title>
        <authorList>
            <person name="Currrie C."/>
            <person name="Chevrette M."/>
            <person name="Carlson C."/>
            <person name="Stubbendieck R."/>
            <person name="Wendt-Pienkowski E."/>
        </authorList>
    </citation>
    <scope>NUCLEOTIDE SEQUENCE [LARGE SCALE GENOMIC DNA]</scope>
    <source>
        <strain evidence="1 2">SID7739</strain>
    </source>
</reference>
<gene>
    <name evidence="1" type="ORF">G3I66_05780</name>
</gene>
<name>A0A6G3T7K7_9ACTN</name>
<dbReference type="EMBL" id="JAAGMQ010000173">
    <property type="protein sequence ID" value="NEC32690.1"/>
    <property type="molecule type" value="Genomic_DNA"/>
</dbReference>
<protein>
    <submittedName>
        <fullName evidence="1">Uncharacterized protein</fullName>
    </submittedName>
</protein>
<accession>A0A6G3T7K7</accession>
<sequence length="83" mass="8875">MLPWRQRQGAQIALVLAHEVTGDTLCVIEEAAGSPGGRRLPVLLVADALSERNLVRSVSLGVVGVLLRAEVGFTDLGRFLQIV</sequence>
<dbReference type="Proteomes" id="UP000475666">
    <property type="component" value="Unassembled WGS sequence"/>
</dbReference>
<evidence type="ECO:0000313" key="2">
    <source>
        <dbReference type="Proteomes" id="UP000475666"/>
    </source>
</evidence>